<dbReference type="Pfam" id="PF00480">
    <property type="entry name" value="ROK"/>
    <property type="match status" value="1"/>
</dbReference>
<dbReference type="eggNOG" id="COG1940">
    <property type="taxonomic scope" value="Bacteria"/>
</dbReference>
<evidence type="ECO:0000256" key="1">
    <source>
        <dbReference type="ARBA" id="ARBA00006479"/>
    </source>
</evidence>
<dbReference type="InterPro" id="IPR000600">
    <property type="entry name" value="ROK"/>
</dbReference>
<gene>
    <name evidence="2" type="ORF">BN53_00235</name>
</gene>
<keyword evidence="2" id="KW-0418">Kinase</keyword>
<name>I7JXE6_9LACO</name>
<evidence type="ECO:0000313" key="2">
    <source>
        <dbReference type="EMBL" id="CCI84550.1"/>
    </source>
</evidence>
<evidence type="ECO:0000313" key="3">
    <source>
        <dbReference type="Proteomes" id="UP000009311"/>
    </source>
</evidence>
<keyword evidence="3" id="KW-1185">Reference proteome</keyword>
<accession>I7JXE6</accession>
<dbReference type="PANTHER" id="PTHR18964">
    <property type="entry name" value="ROK (REPRESSOR, ORF, KINASE) FAMILY"/>
    <property type="match status" value="1"/>
</dbReference>
<keyword evidence="2" id="KW-0808">Transferase</keyword>
<dbReference type="EMBL" id="CAKD01000005">
    <property type="protein sequence ID" value="CCI84550.1"/>
    <property type="molecule type" value="Genomic_DNA"/>
</dbReference>
<dbReference type="RefSeq" id="WP_009559102.1">
    <property type="nucleotide sequence ID" value="NZ_AYZN01000005.1"/>
</dbReference>
<dbReference type="STRING" id="1423790.BN53_00235"/>
<dbReference type="SUPFAM" id="SSF53067">
    <property type="entry name" value="Actin-like ATPase domain"/>
    <property type="match status" value="1"/>
</dbReference>
<sequence length="300" mass="32872">MIKYDKGTLRMRNLAVIDIGGTSIKFGAWVDEKLVTMDSEPTPDNLDDFYDVLKIKVEKIKNIYGDISGVAISSPGAVNKSAGRIDGASAIPYIHGFPIFDKLEALFGLPVSVENDANCAALAEVAYGAGKDNQNILFLVLGTGVGGAIIINRKIFHGSHLYGGEFGFMQVNDHETLSEACSPVNLARKYNEITDEDLTGKEVFDLADQGNQLAHDLREKMLESLAVAIYNLQYSYDPEKFILGGGVSNNPRLLPLLREKIQQVTARVSIADIEPKVELCKFRSDANLYGAVVDFLQEHE</sequence>
<dbReference type="CDD" id="cd24152">
    <property type="entry name" value="ASKHA_NBD_ROK-like"/>
    <property type="match status" value="1"/>
</dbReference>
<dbReference type="GO" id="GO:0016301">
    <property type="term" value="F:kinase activity"/>
    <property type="evidence" value="ECO:0007669"/>
    <property type="project" value="UniProtKB-KW"/>
</dbReference>
<dbReference type="InterPro" id="IPR043129">
    <property type="entry name" value="ATPase_NBD"/>
</dbReference>
<dbReference type="AlphaFoldDB" id="I7JXE6"/>
<proteinExistence type="inferred from homology"/>
<organism evidence="2 3">
    <name type="scientific">Lactobacillus pasteurii DSM 23907 = CRBIP 24.76</name>
    <dbReference type="NCBI Taxonomy" id="1423790"/>
    <lineage>
        <taxon>Bacteria</taxon>
        <taxon>Bacillati</taxon>
        <taxon>Bacillota</taxon>
        <taxon>Bacilli</taxon>
        <taxon>Lactobacillales</taxon>
        <taxon>Lactobacillaceae</taxon>
        <taxon>Lactobacillus</taxon>
    </lineage>
</organism>
<dbReference type="Gene3D" id="3.30.420.40">
    <property type="match status" value="2"/>
</dbReference>
<comment type="caution">
    <text evidence="2">The sequence shown here is derived from an EMBL/GenBank/DDBJ whole genome shotgun (WGS) entry which is preliminary data.</text>
</comment>
<dbReference type="PANTHER" id="PTHR18964:SF170">
    <property type="entry name" value="SUGAR KINASE"/>
    <property type="match status" value="1"/>
</dbReference>
<reference evidence="2 3" key="1">
    <citation type="submission" date="2012-06" db="EMBL/GenBank/DDBJ databases">
        <title>Draft Genome Sequence of Lactobacillus pasteurii CRBIP 24.76T.</title>
        <authorList>
            <person name="Cousin S."/>
            <person name="Bouchier C."/>
            <person name="Loux V."/>
            <person name="Ma L."/>
            <person name="Creno S."/>
            <person name="Bizet C."/>
            <person name="Clermont D."/>
        </authorList>
    </citation>
    <scope>NUCLEOTIDE SEQUENCE [LARGE SCALE GENOMIC DNA]</scope>
    <source>
        <strain evidence="3">CRBIP 24.76T</strain>
    </source>
</reference>
<dbReference type="Proteomes" id="UP000009311">
    <property type="component" value="Unassembled WGS sequence"/>
</dbReference>
<protein>
    <submittedName>
        <fullName evidence="2">G2SQS9 (ROK family sugar kinase)</fullName>
    </submittedName>
</protein>
<comment type="similarity">
    <text evidence="1">Belongs to the ROK (NagC/XylR) family.</text>
</comment>